<dbReference type="AlphaFoldDB" id="A0A0E0D2N2"/>
<accession>A0A0E0D2N2</accession>
<protein>
    <recommendedName>
        <fullName evidence="3">TIR domain-containing protein</fullName>
    </recommendedName>
</protein>
<evidence type="ECO:0000313" key="1">
    <source>
        <dbReference type="EnsemblPlants" id="OMERI03G20700.1"/>
    </source>
</evidence>
<evidence type="ECO:0000313" key="2">
    <source>
        <dbReference type="Proteomes" id="UP000008021"/>
    </source>
</evidence>
<keyword evidence="2" id="KW-1185">Reference proteome</keyword>
<sequence>MEVLGVRCVAADRRRCREAPSHAAVRAAMDVAEACVVVVPPESLRNPYYVDEIRVFVEKGRLMAVFVGLRNGDCRAEDVVEKHSELWGRIGGHMC</sequence>
<reference evidence="1" key="2">
    <citation type="submission" date="2018-05" db="EMBL/GenBank/DDBJ databases">
        <title>OmerRS3 (Oryza meridionalis Reference Sequence Version 3).</title>
        <authorList>
            <person name="Zhang J."/>
            <person name="Kudrna D."/>
            <person name="Lee S."/>
            <person name="Talag J."/>
            <person name="Welchert J."/>
            <person name="Wing R.A."/>
        </authorList>
    </citation>
    <scope>NUCLEOTIDE SEQUENCE [LARGE SCALE GENOMIC DNA]</scope>
    <source>
        <strain evidence="1">cv. OR44</strain>
    </source>
</reference>
<dbReference type="PANTHER" id="PTHR32472">
    <property type="entry name" value="DNA REPAIR PROTEIN RADA"/>
    <property type="match status" value="1"/>
</dbReference>
<dbReference type="Proteomes" id="UP000008021">
    <property type="component" value="Chromosome 3"/>
</dbReference>
<evidence type="ECO:0008006" key="3">
    <source>
        <dbReference type="Google" id="ProtNLM"/>
    </source>
</evidence>
<dbReference type="PANTHER" id="PTHR32472:SF18">
    <property type="entry name" value="OS11G0576100 PROTEIN"/>
    <property type="match status" value="1"/>
</dbReference>
<dbReference type="GO" id="GO:0000725">
    <property type="term" value="P:recombinational repair"/>
    <property type="evidence" value="ECO:0007669"/>
    <property type="project" value="TreeGrafter"/>
</dbReference>
<dbReference type="HOGENOM" id="CLU_2376401_0_0_1"/>
<dbReference type="STRING" id="40149.A0A0E0D2N2"/>
<proteinExistence type="predicted"/>
<organism evidence="1">
    <name type="scientific">Oryza meridionalis</name>
    <dbReference type="NCBI Taxonomy" id="40149"/>
    <lineage>
        <taxon>Eukaryota</taxon>
        <taxon>Viridiplantae</taxon>
        <taxon>Streptophyta</taxon>
        <taxon>Embryophyta</taxon>
        <taxon>Tracheophyta</taxon>
        <taxon>Spermatophyta</taxon>
        <taxon>Magnoliopsida</taxon>
        <taxon>Liliopsida</taxon>
        <taxon>Poales</taxon>
        <taxon>Poaceae</taxon>
        <taxon>BOP clade</taxon>
        <taxon>Oryzoideae</taxon>
        <taxon>Oryzeae</taxon>
        <taxon>Oryzinae</taxon>
        <taxon>Oryza</taxon>
    </lineage>
</organism>
<dbReference type="Gramene" id="OMERI03G20700.1">
    <property type="protein sequence ID" value="OMERI03G20700.1"/>
    <property type="gene ID" value="OMERI03G20700"/>
</dbReference>
<dbReference type="EnsemblPlants" id="OMERI03G20700.1">
    <property type="protein sequence ID" value="OMERI03G20700.1"/>
    <property type="gene ID" value="OMERI03G20700"/>
</dbReference>
<name>A0A0E0D2N2_9ORYZ</name>
<reference evidence="1" key="1">
    <citation type="submission" date="2015-04" db="UniProtKB">
        <authorList>
            <consortium name="EnsemblPlants"/>
        </authorList>
    </citation>
    <scope>IDENTIFICATION</scope>
</reference>